<accession>A0A2G5SL55</accession>
<dbReference type="EMBL" id="PDUG01000006">
    <property type="protein sequence ID" value="PIC15824.1"/>
    <property type="molecule type" value="Genomic_DNA"/>
</dbReference>
<sequence>MQQPSMEVEIGPIIGVYAPRDISQNIGVPAQPEHIVYEFQDRPIEYQNDDDENAPGPIRLRRVRTTRAEVGEILGTFVGTHDTGFVNKYQHQRYRVYDPRTREPLKLPFNGSTNMSDWTRSQVQEFLSQIVSPHKAQAIGRLCLDEIELLLFEPKTSQFYAQLIPLMILQNQYLEWHEYEQISKEVAKVRRVQLGRN</sequence>
<reference evidence="2" key="1">
    <citation type="submission" date="2017-10" db="EMBL/GenBank/DDBJ databases">
        <title>Rapid genome shrinkage in a self-fertile nematode reveals novel sperm competition proteins.</title>
        <authorList>
            <person name="Yin D."/>
            <person name="Schwarz E.M."/>
            <person name="Thomas C.G."/>
            <person name="Felde R.L."/>
            <person name="Korf I.F."/>
            <person name="Cutter A.D."/>
            <person name="Schartner C.M."/>
            <person name="Ralston E.J."/>
            <person name="Meyer B.J."/>
            <person name="Haag E.S."/>
        </authorList>
    </citation>
    <scope>NUCLEOTIDE SEQUENCE [LARGE SCALE GENOMIC DNA]</scope>
    <source>
        <strain evidence="2">JU1422</strain>
    </source>
</reference>
<protein>
    <submittedName>
        <fullName evidence="1">Uncharacterized protein</fullName>
    </submittedName>
</protein>
<dbReference type="OrthoDB" id="10549411at2759"/>
<dbReference type="Proteomes" id="UP000230233">
    <property type="component" value="Chromosome X"/>
</dbReference>
<evidence type="ECO:0000313" key="1">
    <source>
        <dbReference type="EMBL" id="PIC15824.1"/>
    </source>
</evidence>
<proteinExistence type="predicted"/>
<evidence type="ECO:0000313" key="2">
    <source>
        <dbReference type="Proteomes" id="UP000230233"/>
    </source>
</evidence>
<gene>
    <name evidence="1" type="primary">Cnig_chr_X.g22651</name>
    <name evidence="1" type="ORF">B9Z55_022651</name>
</gene>
<name>A0A2G5SL55_9PELO</name>
<comment type="caution">
    <text evidence="1">The sequence shown here is derived from an EMBL/GenBank/DDBJ whole genome shotgun (WGS) entry which is preliminary data.</text>
</comment>
<organism evidence="1 2">
    <name type="scientific">Caenorhabditis nigoni</name>
    <dbReference type="NCBI Taxonomy" id="1611254"/>
    <lineage>
        <taxon>Eukaryota</taxon>
        <taxon>Metazoa</taxon>
        <taxon>Ecdysozoa</taxon>
        <taxon>Nematoda</taxon>
        <taxon>Chromadorea</taxon>
        <taxon>Rhabditida</taxon>
        <taxon>Rhabditina</taxon>
        <taxon>Rhabditomorpha</taxon>
        <taxon>Rhabditoidea</taxon>
        <taxon>Rhabditidae</taxon>
        <taxon>Peloderinae</taxon>
        <taxon>Caenorhabditis</taxon>
    </lineage>
</organism>
<dbReference type="AlphaFoldDB" id="A0A2G5SL55"/>
<keyword evidence="2" id="KW-1185">Reference proteome</keyword>